<proteinExistence type="predicted"/>
<feature type="non-terminal residue" evidence="2">
    <location>
        <position position="63"/>
    </location>
</feature>
<feature type="region of interest" description="Disordered" evidence="1">
    <location>
        <begin position="1"/>
        <end position="48"/>
    </location>
</feature>
<name>A0A6J4QVQ3_9ACTN</name>
<dbReference type="AlphaFoldDB" id="A0A6J4QVQ3"/>
<sequence length="63" mass="6462">GNRAGSGDNLRPEPPGDPAVHKGARTQGDKGRHPGSGPQGRDHRGFDRFGLSDCSAVASGKLV</sequence>
<feature type="non-terminal residue" evidence="2">
    <location>
        <position position="1"/>
    </location>
</feature>
<dbReference type="EMBL" id="CADCVB010000221">
    <property type="protein sequence ID" value="CAA9450859.1"/>
    <property type="molecule type" value="Genomic_DNA"/>
</dbReference>
<organism evidence="2">
    <name type="scientific">uncultured Rubrobacteraceae bacterium</name>
    <dbReference type="NCBI Taxonomy" id="349277"/>
    <lineage>
        <taxon>Bacteria</taxon>
        <taxon>Bacillati</taxon>
        <taxon>Actinomycetota</taxon>
        <taxon>Rubrobacteria</taxon>
        <taxon>Rubrobacterales</taxon>
        <taxon>Rubrobacteraceae</taxon>
        <taxon>environmental samples</taxon>
    </lineage>
</organism>
<evidence type="ECO:0000256" key="1">
    <source>
        <dbReference type="SAM" id="MobiDB-lite"/>
    </source>
</evidence>
<evidence type="ECO:0000313" key="2">
    <source>
        <dbReference type="EMBL" id="CAA9450859.1"/>
    </source>
</evidence>
<protein>
    <submittedName>
        <fullName evidence="2">Uncharacterized protein</fullName>
    </submittedName>
</protein>
<reference evidence="2" key="1">
    <citation type="submission" date="2020-02" db="EMBL/GenBank/DDBJ databases">
        <authorList>
            <person name="Meier V. D."/>
        </authorList>
    </citation>
    <scope>NUCLEOTIDE SEQUENCE</scope>
    <source>
        <strain evidence="2">AVDCRST_MAG78</strain>
    </source>
</reference>
<accession>A0A6J4QVQ3</accession>
<gene>
    <name evidence="2" type="ORF">AVDCRST_MAG78-3372</name>
</gene>